<dbReference type="Gene3D" id="3.40.50.1820">
    <property type="entry name" value="alpha/beta hydrolase"/>
    <property type="match status" value="1"/>
</dbReference>
<proteinExistence type="predicted"/>
<evidence type="ECO:0000313" key="2">
    <source>
        <dbReference type="EMBL" id="HIQ91338.1"/>
    </source>
</evidence>
<dbReference type="InterPro" id="IPR029058">
    <property type="entry name" value="AB_hydrolase_fold"/>
</dbReference>
<dbReference type="GO" id="GO:0016020">
    <property type="term" value="C:membrane"/>
    <property type="evidence" value="ECO:0007669"/>
    <property type="project" value="TreeGrafter"/>
</dbReference>
<keyword evidence="2" id="KW-0378">Hydrolase</keyword>
<reference evidence="2" key="2">
    <citation type="journal article" date="2021" name="PeerJ">
        <title>Extensive microbial diversity within the chicken gut microbiome revealed by metagenomics and culture.</title>
        <authorList>
            <person name="Gilroy R."/>
            <person name="Ravi A."/>
            <person name="Getino M."/>
            <person name="Pursley I."/>
            <person name="Horton D.L."/>
            <person name="Alikhan N.F."/>
            <person name="Baker D."/>
            <person name="Gharbi K."/>
            <person name="Hall N."/>
            <person name="Watson M."/>
            <person name="Adriaenssens E.M."/>
            <person name="Foster-Nyarko E."/>
            <person name="Jarju S."/>
            <person name="Secka A."/>
            <person name="Antonio M."/>
            <person name="Oren A."/>
            <person name="Chaudhuri R.R."/>
            <person name="La Ragione R."/>
            <person name="Hildebrand F."/>
            <person name="Pallen M.J."/>
        </authorList>
    </citation>
    <scope>NUCLEOTIDE SEQUENCE</scope>
    <source>
        <strain evidence="2">CHK147-3167</strain>
    </source>
</reference>
<dbReference type="EMBL" id="DVFV01000122">
    <property type="protein sequence ID" value="HIQ91338.1"/>
    <property type="molecule type" value="Genomic_DNA"/>
</dbReference>
<name>A0A9D1CYS0_9FIRM</name>
<reference evidence="2" key="1">
    <citation type="submission" date="2020-10" db="EMBL/GenBank/DDBJ databases">
        <authorList>
            <person name="Gilroy R."/>
        </authorList>
    </citation>
    <scope>NUCLEOTIDE SEQUENCE</scope>
    <source>
        <strain evidence="2">CHK147-3167</strain>
    </source>
</reference>
<dbReference type="PANTHER" id="PTHR43798">
    <property type="entry name" value="MONOACYLGLYCEROL LIPASE"/>
    <property type="match status" value="1"/>
</dbReference>
<protein>
    <submittedName>
        <fullName evidence="2">Alpha/beta hydrolase</fullName>
    </submittedName>
</protein>
<sequence length="245" mass="27581">MFEYKGVKVNYVRYGNPEGQSLVLLHGWGQNIQMMKPLGDALQKNDVIIVDFPGHGASEEPKEVWTLEDFADMVHELLESLGVKNPILAGHSYGGKVSLIYASKYPIKKLVLFGSPFKVKIKKPTVKMRVLKGLKKLPGMDKIGEAMKKHIGSTDYRNASPIMRQIMTLHVNTDITDLVSKIKCPTLIIWGDRDEAVPIEDAYELESLIPDSAVIKYEGCTHYAYLERLNQTISIMNNFIGEDEK</sequence>
<dbReference type="Pfam" id="PF00561">
    <property type="entry name" value="Abhydrolase_1"/>
    <property type="match status" value="2"/>
</dbReference>
<dbReference type="PANTHER" id="PTHR43798:SF33">
    <property type="entry name" value="HYDROLASE, PUTATIVE (AFU_ORTHOLOGUE AFUA_2G14860)-RELATED"/>
    <property type="match status" value="1"/>
</dbReference>
<feature type="domain" description="AB hydrolase-1" evidence="1">
    <location>
        <begin position="165"/>
        <end position="228"/>
    </location>
</feature>
<dbReference type="InterPro" id="IPR000073">
    <property type="entry name" value="AB_hydrolase_1"/>
</dbReference>
<dbReference type="SUPFAM" id="SSF53474">
    <property type="entry name" value="alpha/beta-Hydrolases"/>
    <property type="match status" value="1"/>
</dbReference>
<dbReference type="AlphaFoldDB" id="A0A9D1CYS0"/>
<comment type="caution">
    <text evidence="2">The sequence shown here is derived from an EMBL/GenBank/DDBJ whole genome shotgun (WGS) entry which is preliminary data.</text>
</comment>
<dbReference type="Proteomes" id="UP000886786">
    <property type="component" value="Unassembled WGS sequence"/>
</dbReference>
<feature type="domain" description="AB hydrolase-1" evidence="1">
    <location>
        <begin position="22"/>
        <end position="118"/>
    </location>
</feature>
<evidence type="ECO:0000259" key="1">
    <source>
        <dbReference type="Pfam" id="PF00561"/>
    </source>
</evidence>
<organism evidence="2 3">
    <name type="scientific">Candidatus Coprosoma intestinipullorum</name>
    <dbReference type="NCBI Taxonomy" id="2840752"/>
    <lineage>
        <taxon>Bacteria</taxon>
        <taxon>Bacillati</taxon>
        <taxon>Bacillota</taxon>
        <taxon>Bacillota incertae sedis</taxon>
        <taxon>Candidatus Coprosoma</taxon>
    </lineage>
</organism>
<gene>
    <name evidence="2" type="ORF">IAB27_06940</name>
</gene>
<accession>A0A9D1CYS0</accession>
<dbReference type="GO" id="GO:0016787">
    <property type="term" value="F:hydrolase activity"/>
    <property type="evidence" value="ECO:0007669"/>
    <property type="project" value="UniProtKB-KW"/>
</dbReference>
<dbReference type="InterPro" id="IPR050266">
    <property type="entry name" value="AB_hydrolase_sf"/>
</dbReference>
<evidence type="ECO:0000313" key="3">
    <source>
        <dbReference type="Proteomes" id="UP000886786"/>
    </source>
</evidence>